<name>A0A1V6MYK7_9ACTN</name>
<dbReference type="RefSeq" id="WP_094102481.1">
    <property type="nucleotide sequence ID" value="NZ_MPOH02000004.1"/>
</dbReference>
<dbReference type="InterPro" id="IPR051873">
    <property type="entry name" value="KNR4/SMI1_regulator"/>
</dbReference>
<sequence length="460" mass="48789">MSSLHEFATWEPVLRLLRAGNAEDLAAPGGYVAGQIGSHGWSLPIQRGFPMPGQAARHDDMRAEFDAVQRVQSALTEAGVDSIPFTAEVASTGRTVLRLVTPSAAVESGVGGPHPGALVLVEGAVPEPWRRLPDPVPGAVPAPSADPALLERTLRERLPDAVGATDADLAAAEARLGVDLPEELRALYRVTRGRWQDWDGDQEVTERVVQAVGCELLSLDDVYIADPASRTSPWRYAAMEAVVTRPDATVQGVVGSAGWIVFADTGGGDRIAVDLTPGPRGYVGQIIVLSHEESIGAALVADSVTDLVLRRRSDRRGGSRRDELPAVARVNRAALDSIEAAVHSELEVLSIGVWEGEPLSLAPVTGLPRLRTLTAYPGTLADPLEIAELTGLEFLDLGPEDWRVLLDAGAVPRGLSAASIEVQGQRHPLSVVDLANEILALWDRPLITVSVLEGDLGPLA</sequence>
<reference evidence="3" key="1">
    <citation type="submission" date="2016-11" db="EMBL/GenBank/DDBJ databases">
        <authorList>
            <person name="Schniete J.K."/>
            <person name="Salih T."/>
            <person name="Algora Gallardo L."/>
            <person name="Martinez Fernandez S."/>
            <person name="Herron P.R."/>
        </authorList>
    </citation>
    <scope>NUCLEOTIDE SEQUENCE [LARGE SCALE GENOMIC DNA]</scope>
    <source>
        <strain evidence="3">DSM 41896</strain>
    </source>
</reference>
<dbReference type="SMART" id="SM00860">
    <property type="entry name" value="SMI1_KNR4"/>
    <property type="match status" value="1"/>
</dbReference>
<feature type="domain" description="Knr4/Smi1-like" evidence="1">
    <location>
        <begin position="163"/>
        <end position="310"/>
    </location>
</feature>
<dbReference type="SUPFAM" id="SSF160631">
    <property type="entry name" value="SMI1/KNR4-like"/>
    <property type="match status" value="1"/>
</dbReference>
<dbReference type="Pfam" id="PF09346">
    <property type="entry name" value="SMI1_KNR4"/>
    <property type="match status" value="1"/>
</dbReference>
<dbReference type="STRING" id="114686.BM536_003165"/>
<dbReference type="PANTHER" id="PTHR47432">
    <property type="entry name" value="CELL WALL ASSEMBLY REGULATOR SMI1"/>
    <property type="match status" value="1"/>
</dbReference>
<dbReference type="Proteomes" id="UP000184286">
    <property type="component" value="Unassembled WGS sequence"/>
</dbReference>
<proteinExistence type="predicted"/>
<dbReference type="InterPro" id="IPR018958">
    <property type="entry name" value="Knr4/Smi1-like_dom"/>
</dbReference>
<accession>A0A1V6MYK7</accession>
<protein>
    <submittedName>
        <fullName evidence="2">SMI1/KNR4 family protein</fullName>
    </submittedName>
</protein>
<evidence type="ECO:0000313" key="3">
    <source>
        <dbReference type="Proteomes" id="UP000184286"/>
    </source>
</evidence>
<dbReference type="EMBL" id="MPOH02000004">
    <property type="protein sequence ID" value="OQD57511.1"/>
    <property type="molecule type" value="Genomic_DNA"/>
</dbReference>
<evidence type="ECO:0000313" key="2">
    <source>
        <dbReference type="EMBL" id="OQD57511.1"/>
    </source>
</evidence>
<gene>
    <name evidence="2" type="ORF">BM536_003165</name>
</gene>
<reference evidence="2 3" key="2">
    <citation type="submission" date="2017-02" db="EMBL/GenBank/DDBJ databases">
        <title>Draft genome sequence of Streptomyces phaeoluteigriseus type strain DSM41896.</title>
        <authorList>
            <person name="Salih T.S."/>
            <person name="Algora Gallardo L."/>
            <person name="Melo Santos T."/>
            <person name="Filgueira Martinez S."/>
            <person name="Herron P.R."/>
        </authorList>
    </citation>
    <scope>NUCLEOTIDE SEQUENCE [LARGE SCALE GENOMIC DNA]</scope>
    <source>
        <strain evidence="2 3">DSM 41896</strain>
    </source>
</reference>
<comment type="caution">
    <text evidence="2">The sequence shown here is derived from an EMBL/GenBank/DDBJ whole genome shotgun (WGS) entry which is preliminary data.</text>
</comment>
<organism evidence="2 3">
    <name type="scientific">Streptomyces phaeoluteigriseus</name>
    <dbReference type="NCBI Taxonomy" id="114686"/>
    <lineage>
        <taxon>Bacteria</taxon>
        <taxon>Bacillati</taxon>
        <taxon>Actinomycetota</taxon>
        <taxon>Actinomycetes</taxon>
        <taxon>Kitasatosporales</taxon>
        <taxon>Streptomycetaceae</taxon>
        <taxon>Streptomyces</taxon>
        <taxon>Streptomyces aurantiacus group</taxon>
    </lineage>
</organism>
<dbReference type="AlphaFoldDB" id="A0A1V6MYK7"/>
<dbReference type="Gene3D" id="3.40.1580.10">
    <property type="entry name" value="SMI1/KNR4-like"/>
    <property type="match status" value="1"/>
</dbReference>
<dbReference type="PANTHER" id="PTHR47432:SF1">
    <property type="entry name" value="CELL WALL ASSEMBLY REGULATOR SMI1"/>
    <property type="match status" value="1"/>
</dbReference>
<evidence type="ECO:0000259" key="1">
    <source>
        <dbReference type="SMART" id="SM00860"/>
    </source>
</evidence>
<dbReference type="InterPro" id="IPR037883">
    <property type="entry name" value="Knr4/Smi1-like_sf"/>
</dbReference>
<dbReference type="OrthoDB" id="4759758at2"/>